<dbReference type="GO" id="GO:1990414">
    <property type="term" value="P:replication-born double-strand break repair via sister chromatid exchange"/>
    <property type="evidence" value="ECO:0007669"/>
    <property type="project" value="TreeGrafter"/>
</dbReference>
<dbReference type="PANTHER" id="PTHR12585:SF69">
    <property type="entry name" value="FI11703P"/>
    <property type="match status" value="1"/>
</dbReference>
<evidence type="ECO:0000256" key="3">
    <source>
        <dbReference type="ARBA" id="ARBA00023242"/>
    </source>
</evidence>
<accession>A0A401G715</accession>
<evidence type="ECO:0000313" key="8">
    <source>
        <dbReference type="Proteomes" id="UP000287166"/>
    </source>
</evidence>
<keyword evidence="8" id="KW-1185">Reference proteome</keyword>
<comment type="subcellular location">
    <subcellularLocation>
        <location evidence="1">Nucleus</location>
    </subcellularLocation>
</comment>
<evidence type="ECO:0000259" key="6">
    <source>
        <dbReference type="Pfam" id="PF04825"/>
    </source>
</evidence>
<proteinExistence type="inferred from homology"/>
<gene>
    <name evidence="7" type="ORF">SCP_0108440</name>
</gene>
<dbReference type="Gene3D" id="1.10.10.580">
    <property type="entry name" value="Structural maintenance of chromosome 1. Chain E"/>
    <property type="match status" value="1"/>
</dbReference>
<protein>
    <recommendedName>
        <fullName evidence="9">Rad21/Rec8-like protein N-terminal domain-containing protein</fullName>
    </recommendedName>
</protein>
<evidence type="ECO:0000313" key="7">
    <source>
        <dbReference type="EMBL" id="GBE77962.1"/>
    </source>
</evidence>
<dbReference type="GeneID" id="38774879"/>
<organism evidence="7 8">
    <name type="scientific">Sparassis crispa</name>
    <dbReference type="NCBI Taxonomy" id="139825"/>
    <lineage>
        <taxon>Eukaryota</taxon>
        <taxon>Fungi</taxon>
        <taxon>Dikarya</taxon>
        <taxon>Basidiomycota</taxon>
        <taxon>Agaricomycotina</taxon>
        <taxon>Agaricomycetes</taxon>
        <taxon>Polyporales</taxon>
        <taxon>Sparassidaceae</taxon>
        <taxon>Sparassis</taxon>
    </lineage>
</organism>
<evidence type="ECO:0000256" key="1">
    <source>
        <dbReference type="ARBA" id="ARBA00004123"/>
    </source>
</evidence>
<dbReference type="InParanoid" id="A0A401G715"/>
<evidence type="ECO:0000256" key="4">
    <source>
        <dbReference type="SAM" id="MobiDB-lite"/>
    </source>
</evidence>
<dbReference type="OrthoDB" id="10071381at2759"/>
<dbReference type="Proteomes" id="UP000287166">
    <property type="component" value="Unassembled WGS sequence"/>
</dbReference>
<dbReference type="GO" id="GO:0003682">
    <property type="term" value="F:chromatin binding"/>
    <property type="evidence" value="ECO:0007669"/>
    <property type="project" value="TreeGrafter"/>
</dbReference>
<dbReference type="STRING" id="139825.A0A401G715"/>
<comment type="similarity">
    <text evidence="2">Belongs to the rad21 family.</text>
</comment>
<evidence type="ECO:0000259" key="5">
    <source>
        <dbReference type="Pfam" id="PF04824"/>
    </source>
</evidence>
<dbReference type="InterPro" id="IPR006910">
    <property type="entry name" value="Rad21_Rec8_N"/>
</dbReference>
<dbReference type="RefSeq" id="XP_027608875.1">
    <property type="nucleotide sequence ID" value="XM_027753074.1"/>
</dbReference>
<dbReference type="Pfam" id="PF04824">
    <property type="entry name" value="Rad21_Rec8"/>
    <property type="match status" value="1"/>
</dbReference>
<feature type="domain" description="Rad21/Rec8-like protein C-terminal eukaryotic" evidence="5">
    <location>
        <begin position="695"/>
        <end position="727"/>
    </location>
</feature>
<dbReference type="EMBL" id="BFAD01000001">
    <property type="protein sequence ID" value="GBE77962.1"/>
    <property type="molecule type" value="Genomic_DNA"/>
</dbReference>
<keyword evidence="3" id="KW-0539">Nucleus</keyword>
<dbReference type="InterPro" id="IPR023093">
    <property type="entry name" value="ScpA-like_C"/>
</dbReference>
<feature type="compositionally biased region" description="Acidic residues" evidence="4">
    <location>
        <begin position="153"/>
        <end position="162"/>
    </location>
</feature>
<dbReference type="SUPFAM" id="SSF46785">
    <property type="entry name" value="Winged helix' DNA-binding domain"/>
    <property type="match status" value="1"/>
</dbReference>
<dbReference type="InterPro" id="IPR039781">
    <property type="entry name" value="Rad21/Rec8-like"/>
</dbReference>
<name>A0A401G715_9APHY</name>
<reference evidence="7 8" key="1">
    <citation type="journal article" date="2018" name="Sci. Rep.">
        <title>Genome sequence of the cauliflower mushroom Sparassis crispa (Hanabiratake) and its association with beneficial usage.</title>
        <authorList>
            <person name="Kiyama R."/>
            <person name="Furutani Y."/>
            <person name="Kawaguchi K."/>
            <person name="Nakanishi T."/>
        </authorList>
    </citation>
    <scope>NUCLEOTIDE SEQUENCE [LARGE SCALE GENOMIC DNA]</scope>
</reference>
<dbReference type="GO" id="GO:0005634">
    <property type="term" value="C:nucleus"/>
    <property type="evidence" value="ECO:0007669"/>
    <property type="project" value="UniProtKB-SubCell"/>
</dbReference>
<feature type="region of interest" description="Disordered" evidence="4">
    <location>
        <begin position="450"/>
        <end position="476"/>
    </location>
</feature>
<feature type="domain" description="Rad21/Rec8-like protein N-terminal" evidence="6">
    <location>
        <begin position="1"/>
        <end position="99"/>
    </location>
</feature>
<dbReference type="PANTHER" id="PTHR12585">
    <property type="entry name" value="SCC1 / RAD21 FAMILY MEMBER"/>
    <property type="match status" value="1"/>
</dbReference>
<dbReference type="GO" id="GO:0007062">
    <property type="term" value="P:sister chromatid cohesion"/>
    <property type="evidence" value="ECO:0007669"/>
    <property type="project" value="InterPro"/>
</dbReference>
<sequence length="728" mass="79263">MFFSTELLERRDSGFGLLWLAATLGAKSSFRKLPKRSVLTADISQLCDLIAEPTEPLALRLSSNLMIGVARVYKVKQEIFLTDVTTCFNSLKKAVQEFNSLSKGATELQMGQPSLRPDALTLVVDPGTAFAMDFGNIFADWDEHPQGGKAFSDAEESDDEFDPTAKKKQKQKPREKPSSLVENGRPNLHMLDEHHDHLLSGSFDVSFNGNAFEGAVPSSSQFDGGFGFSDDLFALPEGIDLGGEIGDELARELGEGWGISQNQQGNEVQQDADGFNFGMDDGGLGMDVDFEGPRLFGDENTRNTAADGSPNPILDANKENVSPLHTVVVSLAPFSPIRTLEADAQANAVGQDEDQGKPARKRAKRVRLLLDARTELTDDELKAARANYMEGQDILRQELVQKKLEKESGRLLEEMIWGVPKGLQAPVLVDFWLENFRMQVEARSGALYLESSGQPPTKRRKIGEPTPENVENDANAIPMSGVQHGGDWGMDVGGNFMMGGGDGFGDFQNMQYDPNIEPVSRMRSSEEPGQARRISRPPSVLGSNFDFEVGRGQDIVSGSQRSALFPWDNAGASSSVVGGTFDFGREGSAKLSFGRGAKGSSVRDSPLHVGRVVDPPVDFGLEDVNMGGEGFEFAVPGEDEGQLESQQSDMNLLTLERNSFNFLEYAKMQLKTFAAPTSTLTFDDVVPKLTSTPHVAAAAFYHCLVLATKDLIGVSQEEAYGTFKITVK</sequence>
<dbReference type="InterPro" id="IPR006909">
    <property type="entry name" value="Rad21/Rec8_C_eu"/>
</dbReference>
<dbReference type="GO" id="GO:0008278">
    <property type="term" value="C:cohesin complex"/>
    <property type="evidence" value="ECO:0007669"/>
    <property type="project" value="InterPro"/>
</dbReference>
<feature type="region of interest" description="Disordered" evidence="4">
    <location>
        <begin position="145"/>
        <end position="186"/>
    </location>
</feature>
<dbReference type="Pfam" id="PF04825">
    <property type="entry name" value="Rad21_Rec8_N"/>
    <property type="match status" value="1"/>
</dbReference>
<evidence type="ECO:0000256" key="2">
    <source>
        <dbReference type="ARBA" id="ARBA00009870"/>
    </source>
</evidence>
<evidence type="ECO:0008006" key="9">
    <source>
        <dbReference type="Google" id="ProtNLM"/>
    </source>
</evidence>
<dbReference type="AlphaFoldDB" id="A0A401G715"/>
<comment type="caution">
    <text evidence="7">The sequence shown here is derived from an EMBL/GenBank/DDBJ whole genome shotgun (WGS) entry which is preliminary data.</text>
</comment>
<dbReference type="InterPro" id="IPR036390">
    <property type="entry name" value="WH_DNA-bd_sf"/>
</dbReference>